<dbReference type="GO" id="GO:0009432">
    <property type="term" value="P:SOS response"/>
    <property type="evidence" value="ECO:0007669"/>
    <property type="project" value="UniProtKB-KW"/>
</dbReference>
<keyword evidence="12" id="KW-0742">SOS response</keyword>
<dbReference type="InterPro" id="IPR015927">
    <property type="entry name" value="Peptidase_S24_S26A/B/C"/>
</dbReference>
<comment type="subunit">
    <text evidence="2">Homodimer.</text>
</comment>
<dbReference type="EMBL" id="LNQE01001837">
    <property type="protein sequence ID" value="KUG04812.1"/>
    <property type="molecule type" value="Genomic_DNA"/>
</dbReference>
<dbReference type="FunFam" id="1.10.10.10:FF:000009">
    <property type="entry name" value="LexA repressor"/>
    <property type="match status" value="1"/>
</dbReference>
<dbReference type="InterPro" id="IPR036286">
    <property type="entry name" value="LexA/Signal_pep-like_sf"/>
</dbReference>
<dbReference type="GO" id="GO:0006508">
    <property type="term" value="P:proteolysis"/>
    <property type="evidence" value="ECO:0007669"/>
    <property type="project" value="UniProtKB-KW"/>
</dbReference>
<proteinExistence type="inferred from homology"/>
<keyword evidence="15" id="KW-0645">Protease</keyword>
<feature type="domain" description="Peptidase S24/S26A/S26B/S26C" evidence="13">
    <location>
        <begin position="87"/>
        <end position="198"/>
    </location>
</feature>
<comment type="similarity">
    <text evidence="1">Belongs to the peptidase S24 family.</text>
</comment>
<sequence length="205" mass="22731">MQDDTTLTERQRQILTYIREKIRSSGYPPSVREIGQGVGLRSSSTVHNHLVQLEEKGFLRKDPTKPRAIIPVDSEGDIAVSDTIPLPVVGSVAAGSPILAEQNIEEYLPVPVDFVGPGSHFILRVKGDSMIEAGIFDGDYLIVRQQQEANNGEIVVALIEDEATVKRFYKRNTEIELKPENTSMSSIFVRDARIAGKVSGLLRRF</sequence>
<evidence type="ECO:0000256" key="3">
    <source>
        <dbReference type="ARBA" id="ARBA00022491"/>
    </source>
</evidence>
<evidence type="ECO:0000256" key="11">
    <source>
        <dbReference type="ARBA" id="ARBA00023204"/>
    </source>
</evidence>
<comment type="caution">
    <text evidence="15">The sequence shown here is derived from an EMBL/GenBank/DDBJ whole genome shotgun (WGS) entry which is preliminary data.</text>
</comment>
<gene>
    <name evidence="15" type="ORF">ASZ90_017692</name>
</gene>
<keyword evidence="6 15" id="KW-0378">Hydrolase</keyword>
<dbReference type="InterPro" id="IPR006200">
    <property type="entry name" value="LexA"/>
</dbReference>
<evidence type="ECO:0000256" key="10">
    <source>
        <dbReference type="ARBA" id="ARBA00023163"/>
    </source>
</evidence>
<dbReference type="GO" id="GO:0003677">
    <property type="term" value="F:DNA binding"/>
    <property type="evidence" value="ECO:0007669"/>
    <property type="project" value="UniProtKB-KW"/>
</dbReference>
<evidence type="ECO:0000259" key="14">
    <source>
        <dbReference type="Pfam" id="PF01726"/>
    </source>
</evidence>
<dbReference type="PANTHER" id="PTHR33516">
    <property type="entry name" value="LEXA REPRESSOR"/>
    <property type="match status" value="1"/>
</dbReference>
<evidence type="ECO:0000256" key="12">
    <source>
        <dbReference type="ARBA" id="ARBA00023236"/>
    </source>
</evidence>
<keyword evidence="7" id="KW-0068">Autocatalytic cleavage</keyword>
<dbReference type="FunFam" id="2.10.109.10:FF:000001">
    <property type="entry name" value="LexA repressor"/>
    <property type="match status" value="1"/>
</dbReference>
<protein>
    <submittedName>
        <fullName evidence="15">Sos-response repressor and protease lexa</fullName>
        <ecNumber evidence="15">3.4.21.88</ecNumber>
    </submittedName>
</protein>
<evidence type="ECO:0000256" key="6">
    <source>
        <dbReference type="ARBA" id="ARBA00022801"/>
    </source>
</evidence>
<dbReference type="InterPro" id="IPR036390">
    <property type="entry name" value="WH_DNA-bd_sf"/>
</dbReference>
<dbReference type="GO" id="GO:0004252">
    <property type="term" value="F:serine-type endopeptidase activity"/>
    <property type="evidence" value="ECO:0007669"/>
    <property type="project" value="UniProtKB-EC"/>
</dbReference>
<keyword evidence="3" id="KW-0678">Repressor</keyword>
<dbReference type="AlphaFoldDB" id="A0A0W8E8C6"/>
<dbReference type="CDD" id="cd06529">
    <property type="entry name" value="S24_LexA-like"/>
    <property type="match status" value="1"/>
</dbReference>
<feature type="domain" description="LexA repressor DNA-binding" evidence="14">
    <location>
        <begin position="5"/>
        <end position="68"/>
    </location>
</feature>
<keyword evidence="9" id="KW-0238">DNA-binding</keyword>
<evidence type="ECO:0000256" key="5">
    <source>
        <dbReference type="ARBA" id="ARBA00022763"/>
    </source>
</evidence>
<evidence type="ECO:0000313" key="15">
    <source>
        <dbReference type="EMBL" id="KUG04812.1"/>
    </source>
</evidence>
<dbReference type="Gene3D" id="2.10.109.10">
    <property type="entry name" value="Umud Fragment, subunit A"/>
    <property type="match status" value="1"/>
</dbReference>
<evidence type="ECO:0000256" key="1">
    <source>
        <dbReference type="ARBA" id="ARBA00007484"/>
    </source>
</evidence>
<reference evidence="15" key="1">
    <citation type="journal article" date="2015" name="Proc. Natl. Acad. Sci. U.S.A.">
        <title>Networks of energetic and metabolic interactions define dynamics in microbial communities.</title>
        <authorList>
            <person name="Embree M."/>
            <person name="Liu J.K."/>
            <person name="Al-Bassam M.M."/>
            <person name="Zengler K."/>
        </authorList>
    </citation>
    <scope>NUCLEOTIDE SEQUENCE</scope>
</reference>
<evidence type="ECO:0000256" key="8">
    <source>
        <dbReference type="ARBA" id="ARBA00023015"/>
    </source>
</evidence>
<keyword evidence="5" id="KW-0227">DNA damage</keyword>
<evidence type="ECO:0000256" key="4">
    <source>
        <dbReference type="ARBA" id="ARBA00022705"/>
    </source>
</evidence>
<evidence type="ECO:0000259" key="13">
    <source>
        <dbReference type="Pfam" id="PF00717"/>
    </source>
</evidence>
<accession>A0A0W8E8C6</accession>
<dbReference type="InterPro" id="IPR006197">
    <property type="entry name" value="Peptidase_S24_LexA"/>
</dbReference>
<dbReference type="NCBIfam" id="TIGR00498">
    <property type="entry name" value="lexA"/>
    <property type="match status" value="1"/>
</dbReference>
<evidence type="ECO:0000256" key="7">
    <source>
        <dbReference type="ARBA" id="ARBA00022813"/>
    </source>
</evidence>
<name>A0A0W8E8C6_9ZZZZ</name>
<dbReference type="Gene3D" id="1.10.10.10">
    <property type="entry name" value="Winged helix-like DNA-binding domain superfamily/Winged helix DNA-binding domain"/>
    <property type="match status" value="1"/>
</dbReference>
<dbReference type="InterPro" id="IPR036388">
    <property type="entry name" value="WH-like_DNA-bd_sf"/>
</dbReference>
<organism evidence="15">
    <name type="scientific">hydrocarbon metagenome</name>
    <dbReference type="NCBI Taxonomy" id="938273"/>
    <lineage>
        <taxon>unclassified sequences</taxon>
        <taxon>metagenomes</taxon>
        <taxon>ecological metagenomes</taxon>
    </lineage>
</organism>
<dbReference type="InterPro" id="IPR050077">
    <property type="entry name" value="LexA_repressor"/>
</dbReference>
<dbReference type="SUPFAM" id="SSF51306">
    <property type="entry name" value="LexA/Signal peptidase"/>
    <property type="match status" value="1"/>
</dbReference>
<dbReference type="EC" id="3.4.21.88" evidence="15"/>
<dbReference type="Pfam" id="PF01726">
    <property type="entry name" value="LexA_DNA_bind"/>
    <property type="match status" value="1"/>
</dbReference>
<dbReference type="GO" id="GO:0006281">
    <property type="term" value="P:DNA repair"/>
    <property type="evidence" value="ECO:0007669"/>
    <property type="project" value="UniProtKB-KW"/>
</dbReference>
<dbReference type="GO" id="GO:0045892">
    <property type="term" value="P:negative regulation of DNA-templated transcription"/>
    <property type="evidence" value="ECO:0007669"/>
    <property type="project" value="InterPro"/>
</dbReference>
<keyword evidence="4" id="KW-0235">DNA replication</keyword>
<dbReference type="HAMAP" id="MF_00015">
    <property type="entry name" value="LexA"/>
    <property type="match status" value="1"/>
</dbReference>
<dbReference type="Pfam" id="PF00717">
    <property type="entry name" value="Peptidase_S24"/>
    <property type="match status" value="1"/>
</dbReference>
<dbReference type="PANTHER" id="PTHR33516:SF2">
    <property type="entry name" value="LEXA REPRESSOR-RELATED"/>
    <property type="match status" value="1"/>
</dbReference>
<keyword evidence="11" id="KW-0234">DNA repair</keyword>
<dbReference type="GO" id="GO:0006260">
    <property type="term" value="P:DNA replication"/>
    <property type="evidence" value="ECO:0007669"/>
    <property type="project" value="UniProtKB-KW"/>
</dbReference>
<dbReference type="PRINTS" id="PR00726">
    <property type="entry name" value="LEXASERPTASE"/>
</dbReference>
<dbReference type="InterPro" id="IPR006199">
    <property type="entry name" value="LexA_DNA-bd_dom"/>
</dbReference>
<dbReference type="InterPro" id="IPR039418">
    <property type="entry name" value="LexA-like"/>
</dbReference>
<dbReference type="SUPFAM" id="SSF46785">
    <property type="entry name" value="Winged helix' DNA-binding domain"/>
    <property type="match status" value="1"/>
</dbReference>
<evidence type="ECO:0000256" key="9">
    <source>
        <dbReference type="ARBA" id="ARBA00023125"/>
    </source>
</evidence>
<evidence type="ECO:0000256" key="2">
    <source>
        <dbReference type="ARBA" id="ARBA00011738"/>
    </source>
</evidence>
<keyword evidence="8" id="KW-0805">Transcription regulation</keyword>
<keyword evidence="10" id="KW-0804">Transcription</keyword>